<feature type="transmembrane region" description="Helical" evidence="1">
    <location>
        <begin position="120"/>
        <end position="137"/>
    </location>
</feature>
<keyword evidence="1" id="KW-1133">Transmembrane helix</keyword>
<accession>A0A938XVJ6</accession>
<keyword evidence="1" id="KW-0812">Transmembrane</keyword>
<sequence length="175" mass="20378">MLDIQTLIWLFPIVFIVHDLEEIVTVEKWIKRNRANLYEKLPRKWAERMIRQFSLTTAQFAVSVLVIFLLISCSALMASQYVNHAPVSDIYLFLVCQLVFFVHAFVHIGQALFFRSFTPGVITSIVIILPYSTALFQELFARQMITWETIAISIPFAFLFFPFVLFAHWLGKRVA</sequence>
<gene>
    <name evidence="2" type="ORF">JOD01_002890</name>
</gene>
<dbReference type="EMBL" id="JAFBEB010000010">
    <property type="protein sequence ID" value="MBM7591263.1"/>
    <property type="molecule type" value="Genomic_DNA"/>
</dbReference>
<feature type="transmembrane region" description="Helical" evidence="1">
    <location>
        <begin position="90"/>
        <end position="108"/>
    </location>
</feature>
<dbReference type="Pfam" id="PF13787">
    <property type="entry name" value="HXXEE"/>
    <property type="match status" value="1"/>
</dbReference>
<comment type="caution">
    <text evidence="2">The sequence shown here is derived from an EMBL/GenBank/DDBJ whole genome shotgun (WGS) entry which is preliminary data.</text>
</comment>
<dbReference type="RefSeq" id="WP_239565461.1">
    <property type="nucleotide sequence ID" value="NZ_BAABIN010000012.1"/>
</dbReference>
<feature type="transmembrane region" description="Helical" evidence="1">
    <location>
        <begin position="149"/>
        <end position="170"/>
    </location>
</feature>
<evidence type="ECO:0000313" key="2">
    <source>
        <dbReference type="EMBL" id="MBM7591263.1"/>
    </source>
</evidence>
<keyword evidence="3" id="KW-1185">Reference proteome</keyword>
<dbReference type="InterPro" id="IPR025671">
    <property type="entry name" value="HXXEE"/>
</dbReference>
<protein>
    <recommendedName>
        <fullName evidence="4">HXXEE domain-containing protein</fullName>
    </recommendedName>
</protein>
<reference evidence="2" key="1">
    <citation type="submission" date="2021-01" db="EMBL/GenBank/DDBJ databases">
        <title>Genomic Encyclopedia of Type Strains, Phase IV (KMG-IV): sequencing the most valuable type-strain genomes for metagenomic binning, comparative biology and taxonomic classification.</title>
        <authorList>
            <person name="Goeker M."/>
        </authorList>
    </citation>
    <scope>NUCLEOTIDE SEQUENCE</scope>
    <source>
        <strain evidence="2">DSM 25523</strain>
    </source>
</reference>
<evidence type="ECO:0008006" key="4">
    <source>
        <dbReference type="Google" id="ProtNLM"/>
    </source>
</evidence>
<dbReference type="AlphaFoldDB" id="A0A938XVJ6"/>
<proteinExistence type="predicted"/>
<evidence type="ECO:0000256" key="1">
    <source>
        <dbReference type="SAM" id="Phobius"/>
    </source>
</evidence>
<organism evidence="2 3">
    <name type="scientific">Brevibacillus fulvus</name>
    <dbReference type="NCBI Taxonomy" id="1125967"/>
    <lineage>
        <taxon>Bacteria</taxon>
        <taxon>Bacillati</taxon>
        <taxon>Bacillota</taxon>
        <taxon>Bacilli</taxon>
        <taxon>Bacillales</taxon>
        <taxon>Paenibacillaceae</taxon>
        <taxon>Brevibacillus</taxon>
    </lineage>
</organism>
<evidence type="ECO:0000313" key="3">
    <source>
        <dbReference type="Proteomes" id="UP000717624"/>
    </source>
</evidence>
<dbReference type="Proteomes" id="UP000717624">
    <property type="component" value="Unassembled WGS sequence"/>
</dbReference>
<name>A0A938XVJ6_9BACL</name>
<feature type="transmembrane region" description="Helical" evidence="1">
    <location>
        <begin position="53"/>
        <end position="78"/>
    </location>
</feature>
<keyword evidence="1" id="KW-0472">Membrane</keyword>